<feature type="signal peptide" evidence="2">
    <location>
        <begin position="1"/>
        <end position="24"/>
    </location>
</feature>
<protein>
    <recommendedName>
        <fullName evidence="5">Secreted protein</fullName>
    </recommendedName>
</protein>
<feature type="region of interest" description="Disordered" evidence="1">
    <location>
        <begin position="100"/>
        <end position="128"/>
    </location>
</feature>
<dbReference type="EMBL" id="QUAK01000117">
    <property type="protein sequence ID" value="RFU84620.1"/>
    <property type="molecule type" value="Genomic_DNA"/>
</dbReference>
<organism evidence="3 4">
    <name type="scientific">Streptomyces triticagri</name>
    <dbReference type="NCBI Taxonomy" id="2293568"/>
    <lineage>
        <taxon>Bacteria</taxon>
        <taxon>Bacillati</taxon>
        <taxon>Actinomycetota</taxon>
        <taxon>Actinomycetes</taxon>
        <taxon>Kitasatosporales</taxon>
        <taxon>Streptomycetaceae</taxon>
        <taxon>Streptomyces</taxon>
    </lineage>
</organism>
<evidence type="ECO:0000256" key="2">
    <source>
        <dbReference type="SAM" id="SignalP"/>
    </source>
</evidence>
<evidence type="ECO:0000313" key="3">
    <source>
        <dbReference type="EMBL" id="RFU84620.1"/>
    </source>
</evidence>
<dbReference type="OrthoDB" id="3870331at2"/>
<dbReference type="PROSITE" id="PS51257">
    <property type="entry name" value="PROKAR_LIPOPROTEIN"/>
    <property type="match status" value="1"/>
</dbReference>
<reference evidence="3 4" key="1">
    <citation type="submission" date="2018-08" db="EMBL/GenBank/DDBJ databases">
        <title>Isolation, diversity and antifungal activity of Actinobacteria from wheat.</title>
        <authorList>
            <person name="Han C."/>
        </authorList>
    </citation>
    <scope>NUCLEOTIDE SEQUENCE [LARGE SCALE GENOMIC DNA]</scope>
    <source>
        <strain evidence="3 4">NEAU-YY421</strain>
    </source>
</reference>
<keyword evidence="4" id="KW-1185">Reference proteome</keyword>
<evidence type="ECO:0000313" key="4">
    <source>
        <dbReference type="Proteomes" id="UP000263094"/>
    </source>
</evidence>
<dbReference type="Proteomes" id="UP000263094">
    <property type="component" value="Unassembled WGS sequence"/>
</dbReference>
<accession>A0A372M1Y7</accession>
<keyword evidence="2" id="KW-0732">Signal</keyword>
<sequence>MASGRRRIAIAAATLALAVPFAVGCSAVDKALDCVQTADDVAESATDLQRAVEKAGDDPLAADEALDAIEENLGEIGDKADDADVEKAVDHLETAVGNVRDSIKSGDSTPDVSPVVDATGELTKACKP</sequence>
<evidence type="ECO:0008006" key="5">
    <source>
        <dbReference type="Google" id="ProtNLM"/>
    </source>
</evidence>
<dbReference type="RefSeq" id="WP_128557729.1">
    <property type="nucleotide sequence ID" value="NZ_QUAK01000117.1"/>
</dbReference>
<gene>
    <name evidence="3" type="ORF">DY218_21465</name>
</gene>
<evidence type="ECO:0000256" key="1">
    <source>
        <dbReference type="SAM" id="MobiDB-lite"/>
    </source>
</evidence>
<name>A0A372M1Y7_9ACTN</name>
<feature type="chain" id="PRO_5038574771" description="Secreted protein" evidence="2">
    <location>
        <begin position="25"/>
        <end position="128"/>
    </location>
</feature>
<dbReference type="AlphaFoldDB" id="A0A372M1Y7"/>
<comment type="caution">
    <text evidence="3">The sequence shown here is derived from an EMBL/GenBank/DDBJ whole genome shotgun (WGS) entry which is preliminary data.</text>
</comment>
<proteinExistence type="predicted"/>